<keyword evidence="2" id="KW-1185">Reference proteome</keyword>
<sequence>MGYPQLNKKHMISPAWPFKARAEERPLLYDFRLKMLKARRAPPKITPNLMAARLPVIIKERKPPRESSKPTKNMNTTNILIKQMGIVSGTWKPRVAFNEITSIEPHKQGT</sequence>
<proteinExistence type="predicted"/>
<evidence type="ECO:0000313" key="2">
    <source>
        <dbReference type="Proteomes" id="UP001374535"/>
    </source>
</evidence>
<dbReference type="AlphaFoldDB" id="A0AAQ3ND49"/>
<name>A0AAQ3ND49_VIGMU</name>
<dbReference type="EMBL" id="CP144695">
    <property type="protein sequence ID" value="WVZ07965.1"/>
    <property type="molecule type" value="Genomic_DNA"/>
</dbReference>
<evidence type="ECO:0000313" key="1">
    <source>
        <dbReference type="EMBL" id="WVZ07965.1"/>
    </source>
</evidence>
<dbReference type="Proteomes" id="UP001374535">
    <property type="component" value="Chromosome 6"/>
</dbReference>
<organism evidence="1 2">
    <name type="scientific">Vigna mungo</name>
    <name type="common">Black gram</name>
    <name type="synonym">Phaseolus mungo</name>
    <dbReference type="NCBI Taxonomy" id="3915"/>
    <lineage>
        <taxon>Eukaryota</taxon>
        <taxon>Viridiplantae</taxon>
        <taxon>Streptophyta</taxon>
        <taxon>Embryophyta</taxon>
        <taxon>Tracheophyta</taxon>
        <taxon>Spermatophyta</taxon>
        <taxon>Magnoliopsida</taxon>
        <taxon>eudicotyledons</taxon>
        <taxon>Gunneridae</taxon>
        <taxon>Pentapetalae</taxon>
        <taxon>rosids</taxon>
        <taxon>fabids</taxon>
        <taxon>Fabales</taxon>
        <taxon>Fabaceae</taxon>
        <taxon>Papilionoideae</taxon>
        <taxon>50 kb inversion clade</taxon>
        <taxon>NPAAA clade</taxon>
        <taxon>indigoferoid/millettioid clade</taxon>
        <taxon>Phaseoleae</taxon>
        <taxon>Vigna</taxon>
    </lineage>
</organism>
<gene>
    <name evidence="1" type="ORF">V8G54_021311</name>
</gene>
<reference evidence="1 2" key="1">
    <citation type="journal article" date="2023" name="Life. Sci Alliance">
        <title>Evolutionary insights into 3D genome organization and epigenetic landscape of Vigna mungo.</title>
        <authorList>
            <person name="Junaid A."/>
            <person name="Singh B."/>
            <person name="Bhatia S."/>
        </authorList>
    </citation>
    <scope>NUCLEOTIDE SEQUENCE [LARGE SCALE GENOMIC DNA]</scope>
    <source>
        <strain evidence="1">Urdbean</strain>
    </source>
</reference>
<accession>A0AAQ3ND49</accession>
<protein>
    <submittedName>
        <fullName evidence="1">Uncharacterized protein</fullName>
    </submittedName>
</protein>